<dbReference type="InterPro" id="IPR033985">
    <property type="entry name" value="SusD-like_N"/>
</dbReference>
<proteinExistence type="predicted"/>
<name>J9FUR0_9ZZZZ</name>
<gene>
    <name evidence="7" type="ORF">EVA_13176</name>
</gene>
<evidence type="ECO:0000259" key="5">
    <source>
        <dbReference type="Pfam" id="PF07980"/>
    </source>
</evidence>
<accession>J9FUR0</accession>
<dbReference type="InterPro" id="IPR011990">
    <property type="entry name" value="TPR-like_helical_dom_sf"/>
</dbReference>
<evidence type="ECO:0000259" key="6">
    <source>
        <dbReference type="Pfam" id="PF14322"/>
    </source>
</evidence>
<keyword evidence="4" id="KW-0998">Cell outer membrane</keyword>
<evidence type="ECO:0000313" key="7">
    <source>
        <dbReference type="EMBL" id="EJW98716.1"/>
    </source>
</evidence>
<dbReference type="Pfam" id="PF14322">
    <property type="entry name" value="SusD-like_3"/>
    <property type="match status" value="1"/>
</dbReference>
<comment type="subcellular location">
    <subcellularLocation>
        <location evidence="1">Cell outer membrane</location>
    </subcellularLocation>
</comment>
<comment type="caution">
    <text evidence="7">The sequence shown here is derived from an EMBL/GenBank/DDBJ whole genome shotgun (WGS) entry which is preliminary data.</text>
</comment>
<keyword evidence="3" id="KW-0472">Membrane</keyword>
<keyword evidence="2" id="KW-0732">Signal</keyword>
<sequence>MDHQNIQLLMNAVLQPQEAMFSWAGFYTGINYCNLILEQGAAMTTPGKEVDPSFTAAEFRSVDAEIKALRSLYYFYLVRSFRDVPFVTKAVRTDKQAIEERPATTPGVAILGQCIDELEKTVNFAPENYGNPGDNKGRFTRLGVHALMADMYLWRAGLLKNAVTKCKKYEIADGRINLTDVPNTNEDGSVASGYKTADGQAITDEYCNQLSTQCLQKAISHADYVLDYMMKEYKKNQKLDPTVTPEEENQPFPMYRNSKIGSSITDDVYNQIFVNQNSFESILELQYDGSNTKNGTANDYFHLYDGTHGAQILACSPNLLANASQVNPTLGWGKTDFRFLESCDYHTSSINKPITKFVQSSVSAMNAEDMTEKLGSLPHTTNTNNRHWPIYRLTDVMLIKAEAIARTGTTDVSQLKKGFQLVNEIFKRCNPKLVGTPEEASTNEDMYCDRVSDKYGIVEKDGKEQFTKKASDLLNLTYGERQIEFFAEGKRWFDLVRQAEFSNEVKTTLGTYSTTLKAAVIEKLKNNLWGMYNPIYSEELKVNGLEVGGKLVQNPIWDRYTKK</sequence>
<dbReference type="AlphaFoldDB" id="J9FUR0"/>
<dbReference type="EMBL" id="AMCI01004137">
    <property type="protein sequence ID" value="EJW98716.1"/>
    <property type="molecule type" value="Genomic_DNA"/>
</dbReference>
<evidence type="ECO:0000256" key="1">
    <source>
        <dbReference type="ARBA" id="ARBA00004442"/>
    </source>
</evidence>
<organism evidence="7">
    <name type="scientific">gut metagenome</name>
    <dbReference type="NCBI Taxonomy" id="749906"/>
    <lineage>
        <taxon>unclassified sequences</taxon>
        <taxon>metagenomes</taxon>
        <taxon>organismal metagenomes</taxon>
    </lineage>
</organism>
<feature type="domain" description="SusD-like N-terminal" evidence="6">
    <location>
        <begin position="18"/>
        <end position="153"/>
    </location>
</feature>
<dbReference type="Gene3D" id="1.25.40.390">
    <property type="match status" value="1"/>
</dbReference>
<dbReference type="SUPFAM" id="SSF48452">
    <property type="entry name" value="TPR-like"/>
    <property type="match status" value="1"/>
</dbReference>
<feature type="domain" description="RagB/SusD" evidence="5">
    <location>
        <begin position="380"/>
        <end position="557"/>
    </location>
</feature>
<reference evidence="7" key="1">
    <citation type="journal article" date="2012" name="PLoS ONE">
        <title>Gene sets for utilization of primary and secondary nutrition supplies in the distal gut of endangered iberian lynx.</title>
        <authorList>
            <person name="Alcaide M."/>
            <person name="Messina E."/>
            <person name="Richter M."/>
            <person name="Bargiela R."/>
            <person name="Peplies J."/>
            <person name="Huws S.A."/>
            <person name="Newbold C.J."/>
            <person name="Golyshin P.N."/>
            <person name="Simon M.A."/>
            <person name="Lopez G."/>
            <person name="Yakimov M.M."/>
            <person name="Ferrer M."/>
        </authorList>
    </citation>
    <scope>NUCLEOTIDE SEQUENCE</scope>
</reference>
<evidence type="ECO:0000256" key="2">
    <source>
        <dbReference type="ARBA" id="ARBA00022729"/>
    </source>
</evidence>
<evidence type="ECO:0000256" key="4">
    <source>
        <dbReference type="ARBA" id="ARBA00023237"/>
    </source>
</evidence>
<dbReference type="GO" id="GO:0009279">
    <property type="term" value="C:cell outer membrane"/>
    <property type="evidence" value="ECO:0007669"/>
    <property type="project" value="UniProtKB-SubCell"/>
</dbReference>
<protein>
    <submittedName>
        <fullName evidence="7">SusD family protein</fullName>
    </submittedName>
</protein>
<dbReference type="InterPro" id="IPR012944">
    <property type="entry name" value="SusD_RagB_dom"/>
</dbReference>
<dbReference type="Pfam" id="PF07980">
    <property type="entry name" value="SusD_RagB"/>
    <property type="match status" value="1"/>
</dbReference>
<evidence type="ECO:0000256" key="3">
    <source>
        <dbReference type="ARBA" id="ARBA00023136"/>
    </source>
</evidence>